<gene>
    <name evidence="1" type="ORF">SAMN02745119_01092</name>
</gene>
<keyword evidence="2" id="KW-1185">Reference proteome</keyword>
<name>A0A1T4M0S4_9BACT</name>
<dbReference type="Proteomes" id="UP000190102">
    <property type="component" value="Unassembled WGS sequence"/>
</dbReference>
<evidence type="ECO:0000313" key="2">
    <source>
        <dbReference type="Proteomes" id="UP000190102"/>
    </source>
</evidence>
<protein>
    <submittedName>
        <fullName evidence="1">Uncharacterized protein</fullName>
    </submittedName>
</protein>
<sequence>MTLMEQQRFLEGITHICDVDFLSWHGWEQLMAWVRRQAWRVDFFGGEKIPSRLLYPKSLTSELIAFMAG</sequence>
<dbReference type="RefSeq" id="WP_244161362.1">
    <property type="nucleotide sequence ID" value="NZ_FUWR01000004.1"/>
</dbReference>
<dbReference type="EMBL" id="FUWR01000004">
    <property type="protein sequence ID" value="SJZ60511.1"/>
    <property type="molecule type" value="Genomic_DNA"/>
</dbReference>
<organism evidence="1 2">
    <name type="scientific">Trichlorobacter thiogenes</name>
    <dbReference type="NCBI Taxonomy" id="115783"/>
    <lineage>
        <taxon>Bacteria</taxon>
        <taxon>Pseudomonadati</taxon>
        <taxon>Thermodesulfobacteriota</taxon>
        <taxon>Desulfuromonadia</taxon>
        <taxon>Geobacterales</taxon>
        <taxon>Geobacteraceae</taxon>
        <taxon>Trichlorobacter</taxon>
    </lineage>
</organism>
<proteinExistence type="predicted"/>
<dbReference type="AlphaFoldDB" id="A0A1T4M0S4"/>
<reference evidence="2" key="1">
    <citation type="submission" date="2017-02" db="EMBL/GenBank/DDBJ databases">
        <authorList>
            <person name="Varghese N."/>
            <person name="Submissions S."/>
        </authorList>
    </citation>
    <scope>NUCLEOTIDE SEQUENCE [LARGE SCALE GENOMIC DNA]</scope>
    <source>
        <strain evidence="2">ATCC BAA-34</strain>
    </source>
</reference>
<evidence type="ECO:0000313" key="1">
    <source>
        <dbReference type="EMBL" id="SJZ60511.1"/>
    </source>
</evidence>
<dbReference type="STRING" id="115783.SAMN02745119_01092"/>
<accession>A0A1T4M0S4</accession>